<organism evidence="3 4">
    <name type="scientific">Hyalella azteca</name>
    <name type="common">Amphipod</name>
    <dbReference type="NCBI Taxonomy" id="294128"/>
    <lineage>
        <taxon>Eukaryota</taxon>
        <taxon>Metazoa</taxon>
        <taxon>Ecdysozoa</taxon>
        <taxon>Arthropoda</taxon>
        <taxon>Crustacea</taxon>
        <taxon>Multicrustacea</taxon>
        <taxon>Malacostraca</taxon>
        <taxon>Eumalacostraca</taxon>
        <taxon>Peracarida</taxon>
        <taxon>Amphipoda</taxon>
        <taxon>Senticaudata</taxon>
        <taxon>Talitrida</taxon>
        <taxon>Talitroidea</taxon>
        <taxon>Hyalellidae</taxon>
        <taxon>Hyalella</taxon>
    </lineage>
</organism>
<feature type="compositionally biased region" description="Basic and acidic residues" evidence="2">
    <location>
        <begin position="8"/>
        <end position="17"/>
    </location>
</feature>
<dbReference type="RefSeq" id="XP_018009949.1">
    <property type="nucleotide sequence ID" value="XM_018154460.2"/>
</dbReference>
<feature type="region of interest" description="Disordered" evidence="2">
    <location>
        <begin position="1"/>
        <end position="50"/>
    </location>
</feature>
<feature type="coiled-coil region" evidence="1">
    <location>
        <begin position="218"/>
        <end position="245"/>
    </location>
</feature>
<evidence type="ECO:0000256" key="1">
    <source>
        <dbReference type="SAM" id="Coils"/>
    </source>
</evidence>
<gene>
    <name evidence="4" type="primary">LOC108667436</name>
</gene>
<protein>
    <submittedName>
        <fullName evidence="4">Uncharacterized protein LOC108667436</fullName>
    </submittedName>
</protein>
<evidence type="ECO:0000256" key="2">
    <source>
        <dbReference type="SAM" id="MobiDB-lite"/>
    </source>
</evidence>
<keyword evidence="1" id="KW-0175">Coiled coil</keyword>
<dbReference type="Proteomes" id="UP000694843">
    <property type="component" value="Unplaced"/>
</dbReference>
<reference evidence="4" key="1">
    <citation type="submission" date="2025-08" db="UniProtKB">
        <authorList>
            <consortium name="RefSeq"/>
        </authorList>
    </citation>
    <scope>IDENTIFICATION</scope>
    <source>
        <tissue evidence="4">Whole organism</tissue>
    </source>
</reference>
<dbReference type="AlphaFoldDB" id="A0A8B7N9D3"/>
<evidence type="ECO:0000313" key="3">
    <source>
        <dbReference type="Proteomes" id="UP000694843"/>
    </source>
</evidence>
<proteinExistence type="predicted"/>
<feature type="non-terminal residue" evidence="4">
    <location>
        <position position="283"/>
    </location>
</feature>
<dbReference type="OrthoDB" id="6378179at2759"/>
<keyword evidence="3" id="KW-1185">Reference proteome</keyword>
<dbReference type="KEGG" id="hazt:108667436"/>
<evidence type="ECO:0000313" key="4">
    <source>
        <dbReference type="RefSeq" id="XP_018009949.1"/>
    </source>
</evidence>
<accession>A0A8B7N9D3</accession>
<name>A0A8B7N9D3_HYAAZ</name>
<feature type="compositionally biased region" description="Low complexity" evidence="2">
    <location>
        <begin position="40"/>
        <end position="50"/>
    </location>
</feature>
<sequence length="283" mass="30463">MVGKMHQKLPEDQEDGKYALLNGSSSHNHRDAKPSPLPGETIESTSDTSSTILTNKPLAKKVRPNFINLKNTSFPATSINGYADEASKVSNKMTSSAINGDCNNSGNIFAESSLSPTSSSVSRSSSNQELTAINGSIPISTLTRPEPSTDPVKDAVLPPKIISRFVSPDAANSPSDSLCSTDSTPWNIDGTETIVENPFKGGKGGAFQGLKKRTPSFIERELSALQEENKQLKASLKEAGRLNGQWRAYHEERQGYVERLLSTIHSLQQRHEPSSSPPGGGQK</sequence>
<dbReference type="GeneID" id="108667436"/>